<dbReference type="AlphaFoldDB" id="A0A3B0RHW2"/>
<reference evidence="1" key="1">
    <citation type="submission" date="2018-06" db="EMBL/GenBank/DDBJ databases">
        <authorList>
            <person name="Zhirakovskaya E."/>
        </authorList>
    </citation>
    <scope>NUCLEOTIDE SEQUENCE</scope>
</reference>
<protein>
    <recommendedName>
        <fullName evidence="2">DUF4402 domain-containing protein</fullName>
    </recommendedName>
</protein>
<dbReference type="Pfam" id="PF14352">
    <property type="entry name" value="DUF4402"/>
    <property type="match status" value="1"/>
</dbReference>
<name>A0A3B0RHW2_9ZZZZ</name>
<dbReference type="EMBL" id="UOEF01000145">
    <property type="protein sequence ID" value="VAV92640.1"/>
    <property type="molecule type" value="Genomic_DNA"/>
</dbReference>
<organism evidence="1">
    <name type="scientific">hydrothermal vent metagenome</name>
    <dbReference type="NCBI Taxonomy" id="652676"/>
    <lineage>
        <taxon>unclassified sequences</taxon>
        <taxon>metagenomes</taxon>
        <taxon>ecological metagenomes</taxon>
    </lineage>
</organism>
<evidence type="ECO:0000313" key="1">
    <source>
        <dbReference type="EMBL" id="VAV92640.1"/>
    </source>
</evidence>
<sequence length="163" mass="15572">MSKFIKAALASSVLAASVMGANAAHAATASADARANILAQVSVTSDGSDLDFATIVTGAAASTVVVASDGTLTCGTGLVCSGTATAAGFTVSGTTGQTVDVSSDASVTLSSGANTMSATLAPSVTSIVLDGTDAFSVGGTLSVAANQADGAYTGTFNVTVDYQ</sequence>
<accession>A0A3B0RHW2</accession>
<proteinExistence type="predicted"/>
<gene>
    <name evidence="1" type="ORF">MNBD_ALPHA04-810</name>
</gene>
<evidence type="ECO:0008006" key="2">
    <source>
        <dbReference type="Google" id="ProtNLM"/>
    </source>
</evidence>
<dbReference type="InterPro" id="IPR025514">
    <property type="entry name" value="DUF4402"/>
</dbReference>